<keyword evidence="5" id="KW-1185">Reference proteome</keyword>
<dbReference type="GO" id="GO:0004356">
    <property type="term" value="F:glutamine synthetase activity"/>
    <property type="evidence" value="ECO:0007669"/>
    <property type="project" value="InterPro"/>
</dbReference>
<evidence type="ECO:0000313" key="4">
    <source>
        <dbReference type="EMBL" id="KAJ8067597.1"/>
    </source>
</evidence>
<dbReference type="InterPro" id="IPR014746">
    <property type="entry name" value="Gln_synth/guanido_kin_cat_dom"/>
</dbReference>
<organism evidence="4 5">
    <name type="scientific">Sclerotinia nivalis</name>
    <dbReference type="NCBI Taxonomy" id="352851"/>
    <lineage>
        <taxon>Eukaryota</taxon>
        <taxon>Fungi</taxon>
        <taxon>Dikarya</taxon>
        <taxon>Ascomycota</taxon>
        <taxon>Pezizomycotina</taxon>
        <taxon>Leotiomycetes</taxon>
        <taxon>Helotiales</taxon>
        <taxon>Sclerotiniaceae</taxon>
        <taxon>Sclerotinia</taxon>
    </lineage>
</organism>
<dbReference type="AlphaFoldDB" id="A0A9X0ARG9"/>
<dbReference type="OrthoDB" id="3482015at2759"/>
<gene>
    <name evidence="4" type="ORF">OCU04_004935</name>
</gene>
<feature type="domain" description="GS catalytic" evidence="3">
    <location>
        <begin position="18"/>
        <end position="130"/>
    </location>
</feature>
<accession>A0A9X0ARG9</accession>
<dbReference type="EMBL" id="JAPEIS010000004">
    <property type="protein sequence ID" value="KAJ8067597.1"/>
    <property type="molecule type" value="Genomic_DNA"/>
</dbReference>
<comment type="caution">
    <text evidence="4">The sequence shown here is derived from an EMBL/GenBank/DDBJ whole genome shotgun (WGS) entry which is preliminary data.</text>
</comment>
<dbReference type="Gene3D" id="3.30.590.10">
    <property type="entry name" value="Glutamine synthetase/guanido kinase, catalytic domain"/>
    <property type="match status" value="1"/>
</dbReference>
<evidence type="ECO:0000313" key="5">
    <source>
        <dbReference type="Proteomes" id="UP001152300"/>
    </source>
</evidence>
<dbReference type="Pfam" id="PF00120">
    <property type="entry name" value="Gln-synt_C"/>
    <property type="match status" value="1"/>
</dbReference>
<protein>
    <recommendedName>
        <fullName evidence="3">GS catalytic domain-containing protein</fullName>
    </recommendedName>
</protein>
<dbReference type="Proteomes" id="UP001152300">
    <property type="component" value="Unassembled WGS sequence"/>
</dbReference>
<evidence type="ECO:0000259" key="3">
    <source>
        <dbReference type="PROSITE" id="PS51987"/>
    </source>
</evidence>
<sequence>MCFVKEMSLNFPSWKRDPRSMLQQTLDRAKKTLGLQFLVGFELEFHLTQVDGDRAIKQTNQFYSAAVLRDGTVCKLLEECIRSLLDAGIAATHFQTEGGQGMFEIPTGPLRQLKLLIPSCIVKRLYRQSF</sequence>
<dbReference type="SUPFAM" id="SSF55931">
    <property type="entry name" value="Glutamine synthetase/guanido kinase"/>
    <property type="match status" value="1"/>
</dbReference>
<reference evidence="4" key="1">
    <citation type="submission" date="2022-11" db="EMBL/GenBank/DDBJ databases">
        <title>Genome Resource of Sclerotinia nivalis Strain SnTB1, a Plant Pathogen Isolated from American Ginseng.</title>
        <authorList>
            <person name="Fan S."/>
        </authorList>
    </citation>
    <scope>NUCLEOTIDE SEQUENCE</scope>
    <source>
        <strain evidence="4">SnTB1</strain>
    </source>
</reference>
<dbReference type="InterPro" id="IPR008146">
    <property type="entry name" value="Gln_synth_cat_dom"/>
</dbReference>
<comment type="similarity">
    <text evidence="1 2">Belongs to the glutamine synthetase family.</text>
</comment>
<dbReference type="PROSITE" id="PS51987">
    <property type="entry name" value="GS_CATALYTIC"/>
    <property type="match status" value="1"/>
</dbReference>
<evidence type="ECO:0000256" key="2">
    <source>
        <dbReference type="RuleBase" id="RU000384"/>
    </source>
</evidence>
<proteinExistence type="inferred from homology"/>
<name>A0A9X0ARG9_9HELO</name>
<evidence type="ECO:0000256" key="1">
    <source>
        <dbReference type="PROSITE-ProRule" id="PRU01331"/>
    </source>
</evidence>